<comment type="caution">
    <text evidence="3">The sequence shown here is derived from an EMBL/GenBank/DDBJ whole genome shotgun (WGS) entry which is preliminary data.</text>
</comment>
<evidence type="ECO:0000313" key="4">
    <source>
        <dbReference type="Proteomes" id="UP000032680"/>
    </source>
</evidence>
<proteinExistence type="predicted"/>
<dbReference type="OrthoDB" id="7374517at2"/>
<dbReference type="RefSeq" id="WP_048859689.1">
    <property type="nucleotide sequence ID" value="NZ_BANB01000025.1"/>
</dbReference>
<protein>
    <submittedName>
        <fullName evidence="3">Uncharacterized protein</fullName>
    </submittedName>
</protein>
<keyword evidence="2" id="KW-1133">Transmembrane helix</keyword>
<feature type="region of interest" description="Disordered" evidence="1">
    <location>
        <begin position="772"/>
        <end position="793"/>
    </location>
</feature>
<sequence>MLRVESPNLHSWKSLFRTTRAPLTVLAIAGIGLVLPAQTSDELVALQDMYPLGISGVVMLQIAVGALAVCSWYWARAALAARFGVDDTLEGRAGLEEHHRDAFDAVPRVVYLAGVLLGVSLVWRGFSWLQAASVAIWAVPGYALIRWRLALTTPRCRNYSIDNAALRSRRGLVACARLAWPRTRALLLLAPFGPKVSVPLFGIGMIAFIWGVIEGYVPWARNHAGLPALASQMFPGPSVAMIGFALMIGPLTVLVFAIDGLRIEGRLLGRGVGLRRPPVLTLMLVWTLLAPVLFSLHTVRIIPPSASAYSLVDTRKPLRAFLEDWAKVCAPDTAAPLHPIVVAISGGASRAGIWGAQVLAAVDAAAGRGNSAIFAISSVSGGSLGAAAYMAVMSATPAAERCGHPSMAVADRLARLNNAYLGGDALGPLLAGALLADTPRSLFAPIAAVVRLAAHLMPRGGDRAEALERAFERLWHQDLVSAGLKKPGGIPEFSAPFLSLTYRPDGSLRPGMPIWITNGTDVSTGARMLTAPFDGMHDADWPFRATGDVLGVLYADVPISTAINNSARFPYLEPSGELVPAMGRDSMHAQMRGSRPELVDGGYFDNEGLQTALEMAEWLRRQRVDGRAVEPIIVQATANADIVAAVRATVVRCPNRPIDVPTQVPTAPHTLQLLTPVIGLNSVRGAHAAVLLREVRDEFCKMDEKGRPMRAFYHFYLFNSPDRNIPLNWLLAPQTVTDIRSQLVFAKAMGPTDTNGNQAEYANLRQQIAGFAAGTPSPAAPGPREAQTTPELR</sequence>
<evidence type="ECO:0000256" key="2">
    <source>
        <dbReference type="SAM" id="Phobius"/>
    </source>
</evidence>
<reference evidence="3 4" key="1">
    <citation type="submission" date="2012-11" db="EMBL/GenBank/DDBJ databases">
        <title>Whole genome sequence of Acidisphaera rubrifaciens HS-AP3.</title>
        <authorList>
            <person name="Azuma Y."/>
            <person name="Higashiura N."/>
            <person name="Hirakawa H."/>
            <person name="Matsushita K."/>
        </authorList>
    </citation>
    <scope>NUCLEOTIDE SEQUENCE [LARGE SCALE GENOMIC DNA]</scope>
    <source>
        <strain evidence="3 4">HS-AP3</strain>
    </source>
</reference>
<keyword evidence="4" id="KW-1185">Reference proteome</keyword>
<evidence type="ECO:0000313" key="3">
    <source>
        <dbReference type="EMBL" id="GAN75936.1"/>
    </source>
</evidence>
<dbReference type="EMBL" id="BANB01000025">
    <property type="protein sequence ID" value="GAN75936.1"/>
    <property type="molecule type" value="Genomic_DNA"/>
</dbReference>
<gene>
    <name evidence="3" type="ORF">Asru_0025_09</name>
</gene>
<organism evidence="3 4">
    <name type="scientific">Acidisphaera rubrifaciens HS-AP3</name>
    <dbReference type="NCBI Taxonomy" id="1231350"/>
    <lineage>
        <taxon>Bacteria</taxon>
        <taxon>Pseudomonadati</taxon>
        <taxon>Pseudomonadota</taxon>
        <taxon>Alphaproteobacteria</taxon>
        <taxon>Acetobacterales</taxon>
        <taxon>Acetobacteraceae</taxon>
        <taxon>Acidisphaera</taxon>
    </lineage>
</organism>
<feature type="transmembrane region" description="Helical" evidence="2">
    <location>
        <begin position="105"/>
        <end position="122"/>
    </location>
</feature>
<feature type="transmembrane region" description="Helical" evidence="2">
    <location>
        <begin position="21"/>
        <end position="38"/>
    </location>
</feature>
<feature type="transmembrane region" description="Helical" evidence="2">
    <location>
        <begin position="128"/>
        <end position="145"/>
    </location>
</feature>
<feature type="transmembrane region" description="Helical" evidence="2">
    <location>
        <begin position="279"/>
        <end position="299"/>
    </location>
</feature>
<feature type="transmembrane region" description="Helical" evidence="2">
    <location>
        <begin position="233"/>
        <end position="258"/>
    </location>
</feature>
<feature type="transmembrane region" description="Helical" evidence="2">
    <location>
        <begin position="50"/>
        <end position="74"/>
    </location>
</feature>
<dbReference type="Proteomes" id="UP000032680">
    <property type="component" value="Unassembled WGS sequence"/>
</dbReference>
<evidence type="ECO:0000256" key="1">
    <source>
        <dbReference type="SAM" id="MobiDB-lite"/>
    </source>
</evidence>
<name>A0A0D6P3L5_9PROT</name>
<keyword evidence="2" id="KW-0472">Membrane</keyword>
<keyword evidence="2" id="KW-0812">Transmembrane</keyword>
<accession>A0A0D6P3L5</accession>
<feature type="transmembrane region" description="Helical" evidence="2">
    <location>
        <begin position="186"/>
        <end position="213"/>
    </location>
</feature>
<dbReference type="AlphaFoldDB" id="A0A0D6P3L5"/>